<dbReference type="OrthoDB" id="2507450at2759"/>
<dbReference type="AlphaFoldDB" id="A0A3N2PSV8"/>
<proteinExistence type="predicted"/>
<keyword evidence="1" id="KW-0732">Signal</keyword>
<evidence type="ECO:0000313" key="2">
    <source>
        <dbReference type="EMBL" id="ROT37602.1"/>
    </source>
</evidence>
<dbReference type="STRING" id="1314773.A0A3N2PSV8"/>
<dbReference type="EMBL" id="ML119057">
    <property type="protein sequence ID" value="ROT37602.1"/>
    <property type="molecule type" value="Genomic_DNA"/>
</dbReference>
<protein>
    <submittedName>
        <fullName evidence="2">Uncharacterized protein</fullName>
    </submittedName>
</protein>
<feature type="chain" id="PRO_5018062963" evidence="1">
    <location>
        <begin position="25"/>
        <end position="158"/>
    </location>
</feature>
<reference evidence="2 3" key="1">
    <citation type="journal article" date="2018" name="Mol. Ecol.">
        <title>The obligate alkalophilic soda-lake fungus Sodiomyces alkalinus has shifted to a protein diet.</title>
        <authorList>
            <person name="Grum-Grzhimaylo A.A."/>
            <person name="Falkoski D.L."/>
            <person name="van den Heuvel J."/>
            <person name="Valero-Jimenez C.A."/>
            <person name="Min B."/>
            <person name="Choi I.G."/>
            <person name="Lipzen A."/>
            <person name="Daum C.G."/>
            <person name="Aanen D.K."/>
            <person name="Tsang A."/>
            <person name="Henrissat B."/>
            <person name="Bilanenko E.N."/>
            <person name="de Vries R.P."/>
            <person name="van Kan J.A.L."/>
            <person name="Grigoriev I.V."/>
            <person name="Debets A.J.M."/>
        </authorList>
    </citation>
    <scope>NUCLEOTIDE SEQUENCE [LARGE SCALE GENOMIC DNA]</scope>
    <source>
        <strain evidence="2 3">F11</strain>
    </source>
</reference>
<name>A0A3N2PSV8_SODAK</name>
<organism evidence="2 3">
    <name type="scientific">Sodiomyces alkalinus (strain CBS 110278 / VKM F-3762 / F11)</name>
    <name type="common">Alkaliphilic filamentous fungus</name>
    <dbReference type="NCBI Taxonomy" id="1314773"/>
    <lineage>
        <taxon>Eukaryota</taxon>
        <taxon>Fungi</taxon>
        <taxon>Dikarya</taxon>
        <taxon>Ascomycota</taxon>
        <taxon>Pezizomycotina</taxon>
        <taxon>Sordariomycetes</taxon>
        <taxon>Hypocreomycetidae</taxon>
        <taxon>Glomerellales</taxon>
        <taxon>Plectosphaerellaceae</taxon>
        <taxon>Sodiomyces</taxon>
    </lineage>
</organism>
<keyword evidence="3" id="KW-1185">Reference proteome</keyword>
<dbReference type="Proteomes" id="UP000272025">
    <property type="component" value="Unassembled WGS sequence"/>
</dbReference>
<dbReference type="RefSeq" id="XP_028465408.1">
    <property type="nucleotide sequence ID" value="XM_028612276.1"/>
</dbReference>
<evidence type="ECO:0000313" key="3">
    <source>
        <dbReference type="Proteomes" id="UP000272025"/>
    </source>
</evidence>
<sequence>MLSRFRWTSIIAVALAVMSTAVLSMDIHEGLHEEMHFGWQMGLRARQSAQNLQFFGESIGGASAPAITQSDNPDRPFFVEGDTFPDFKTAADRACDLQKNNCAEAANNGGGAHEVRDCDQQNDRCKASIPQATRTSFEDDPQPALVSSDANFDYFCDT</sequence>
<evidence type="ECO:0000256" key="1">
    <source>
        <dbReference type="SAM" id="SignalP"/>
    </source>
</evidence>
<dbReference type="GeneID" id="39580754"/>
<accession>A0A3N2PSV8</accession>
<gene>
    <name evidence="2" type="ORF">SODALDRAFT_334713</name>
</gene>
<feature type="signal peptide" evidence="1">
    <location>
        <begin position="1"/>
        <end position="24"/>
    </location>
</feature>